<keyword evidence="2" id="KW-1133">Transmembrane helix</keyword>
<dbReference type="Proteomes" id="UP001418444">
    <property type="component" value="Unassembled WGS sequence"/>
</dbReference>
<organism evidence="3 4">
    <name type="scientific">Gordonia caeni</name>
    <dbReference type="NCBI Taxonomy" id="1007097"/>
    <lineage>
        <taxon>Bacteria</taxon>
        <taxon>Bacillati</taxon>
        <taxon>Actinomycetota</taxon>
        <taxon>Actinomycetes</taxon>
        <taxon>Mycobacteriales</taxon>
        <taxon>Gordoniaceae</taxon>
        <taxon>Gordonia</taxon>
    </lineage>
</organism>
<sequence>MTFPGAWGDPDDEDRLPTQAELDAEDLAELERTSRDADLTARYPRRPVDPGPPPAALTRDAVYAWYLSAAATLVCIVYGFATLGASIDRLADRLEPQMAEVQSIDATASASSMASFWPPTLLVGWLIAMAITYPLLVSIARHHSRNLRSIFAAVSVLIVLFVPLVSDLLFDYPEVPSAFRVLAWVAVGALVLSVVMTFRGAVGRWLPSSTRIRPSRVWRES</sequence>
<proteinExistence type="predicted"/>
<evidence type="ECO:0000313" key="4">
    <source>
        <dbReference type="Proteomes" id="UP001418444"/>
    </source>
</evidence>
<keyword evidence="2" id="KW-0472">Membrane</keyword>
<comment type="caution">
    <text evidence="3">The sequence shown here is derived from an EMBL/GenBank/DDBJ whole genome shotgun (WGS) entry which is preliminary data.</text>
</comment>
<reference evidence="4" key="1">
    <citation type="journal article" date="2019" name="Int. J. Syst. Evol. Microbiol.">
        <title>The Global Catalogue of Microorganisms (GCM) 10K type strain sequencing project: providing services to taxonomists for standard genome sequencing and annotation.</title>
        <authorList>
            <consortium name="The Broad Institute Genomics Platform"/>
            <consortium name="The Broad Institute Genome Sequencing Center for Infectious Disease"/>
            <person name="Wu L."/>
            <person name="Ma J."/>
        </authorList>
    </citation>
    <scope>NUCLEOTIDE SEQUENCE [LARGE SCALE GENOMIC DNA]</scope>
    <source>
        <strain evidence="4">JCM 16923</strain>
    </source>
</reference>
<feature type="transmembrane region" description="Helical" evidence="2">
    <location>
        <begin position="63"/>
        <end position="87"/>
    </location>
</feature>
<feature type="region of interest" description="Disordered" evidence="1">
    <location>
        <begin position="1"/>
        <end position="52"/>
    </location>
</feature>
<protein>
    <submittedName>
        <fullName evidence="3">Uncharacterized protein</fullName>
    </submittedName>
</protein>
<keyword evidence="4" id="KW-1185">Reference proteome</keyword>
<feature type="transmembrane region" description="Helical" evidence="2">
    <location>
        <begin position="182"/>
        <end position="206"/>
    </location>
</feature>
<accession>A0ABP7NJ76</accession>
<feature type="compositionally biased region" description="Basic and acidic residues" evidence="1">
    <location>
        <begin position="29"/>
        <end position="39"/>
    </location>
</feature>
<feature type="transmembrane region" description="Helical" evidence="2">
    <location>
        <begin position="149"/>
        <end position="170"/>
    </location>
</feature>
<gene>
    <name evidence="3" type="ORF">GCM10022231_00200</name>
</gene>
<evidence type="ECO:0000256" key="1">
    <source>
        <dbReference type="SAM" id="MobiDB-lite"/>
    </source>
</evidence>
<dbReference type="EMBL" id="BAAAZW010000001">
    <property type="protein sequence ID" value="GAA3947326.1"/>
    <property type="molecule type" value="Genomic_DNA"/>
</dbReference>
<evidence type="ECO:0000256" key="2">
    <source>
        <dbReference type="SAM" id="Phobius"/>
    </source>
</evidence>
<feature type="transmembrane region" description="Helical" evidence="2">
    <location>
        <begin position="116"/>
        <end position="137"/>
    </location>
</feature>
<dbReference type="RefSeq" id="WP_344779335.1">
    <property type="nucleotide sequence ID" value="NZ_BAAAZW010000001.1"/>
</dbReference>
<evidence type="ECO:0000313" key="3">
    <source>
        <dbReference type="EMBL" id="GAA3947326.1"/>
    </source>
</evidence>
<name>A0ABP7NJ76_9ACTN</name>
<keyword evidence="2" id="KW-0812">Transmembrane</keyword>